<dbReference type="PANTHER" id="PTHR34682:SF1">
    <property type="entry name" value="PROTEIN METABOLIC NETWORK MODULATOR 1"/>
    <property type="match status" value="1"/>
</dbReference>
<gene>
    <name evidence="2" type="ORF">Prudu_012401</name>
</gene>
<dbReference type="EMBL" id="AP019300">
    <property type="protein sequence ID" value="BBH01975.1"/>
    <property type="molecule type" value="Genomic_DNA"/>
</dbReference>
<feature type="compositionally biased region" description="Basic and acidic residues" evidence="1">
    <location>
        <begin position="459"/>
        <end position="471"/>
    </location>
</feature>
<feature type="compositionally biased region" description="Polar residues" evidence="1">
    <location>
        <begin position="25"/>
        <end position="38"/>
    </location>
</feature>
<feature type="compositionally biased region" description="Basic and acidic residues" evidence="1">
    <location>
        <begin position="436"/>
        <end position="446"/>
    </location>
</feature>
<dbReference type="AlphaFoldDB" id="A0A4Y1RD93"/>
<feature type="compositionally biased region" description="Polar residues" evidence="1">
    <location>
        <begin position="1"/>
        <end position="11"/>
    </location>
</feature>
<feature type="region of interest" description="Disordered" evidence="1">
    <location>
        <begin position="357"/>
        <end position="376"/>
    </location>
</feature>
<protein>
    <submittedName>
        <fullName evidence="2">AT hook motif-containing protein</fullName>
    </submittedName>
</protein>
<accession>A0A4Y1RD93</accession>
<feature type="region of interest" description="Disordered" evidence="1">
    <location>
        <begin position="389"/>
        <end position="471"/>
    </location>
</feature>
<organism evidence="2">
    <name type="scientific">Prunus dulcis</name>
    <name type="common">Almond</name>
    <name type="synonym">Amygdalus dulcis</name>
    <dbReference type="NCBI Taxonomy" id="3755"/>
    <lineage>
        <taxon>Eukaryota</taxon>
        <taxon>Viridiplantae</taxon>
        <taxon>Streptophyta</taxon>
        <taxon>Embryophyta</taxon>
        <taxon>Tracheophyta</taxon>
        <taxon>Spermatophyta</taxon>
        <taxon>Magnoliopsida</taxon>
        <taxon>eudicotyledons</taxon>
        <taxon>Gunneridae</taxon>
        <taxon>Pentapetalae</taxon>
        <taxon>rosids</taxon>
        <taxon>fabids</taxon>
        <taxon>Rosales</taxon>
        <taxon>Rosaceae</taxon>
        <taxon>Amygdaloideae</taxon>
        <taxon>Amygdaleae</taxon>
        <taxon>Prunus</taxon>
    </lineage>
</organism>
<dbReference type="PANTHER" id="PTHR34682">
    <property type="entry name" value="AT HOOK MOTIF-CONTAINING PROTEIN"/>
    <property type="match status" value="1"/>
</dbReference>
<feature type="compositionally biased region" description="Polar residues" evidence="1">
    <location>
        <begin position="357"/>
        <end position="373"/>
    </location>
</feature>
<proteinExistence type="predicted"/>
<reference evidence="2" key="1">
    <citation type="journal article" date="2019" name="Science">
        <title>Mutation of a bHLH transcription factor allowed almond domestication.</title>
        <authorList>
            <person name="Sanchez-Perez R."/>
            <person name="Pavan S."/>
            <person name="Mazzeo R."/>
            <person name="Moldovan C."/>
            <person name="Aiese Cigliano R."/>
            <person name="Del Cueto J."/>
            <person name="Ricciardi F."/>
            <person name="Lotti C."/>
            <person name="Ricciardi L."/>
            <person name="Dicenta F."/>
            <person name="Lopez-Marques R.L."/>
            <person name="Lindberg Moller B."/>
        </authorList>
    </citation>
    <scope>NUCLEOTIDE SEQUENCE</scope>
</reference>
<dbReference type="InterPro" id="IPR045881">
    <property type="entry name" value="MNM1-like"/>
</dbReference>
<evidence type="ECO:0000313" key="2">
    <source>
        <dbReference type="EMBL" id="BBH01975.1"/>
    </source>
</evidence>
<sequence length="471" mass="51305">MSTPKSNSELPTTDAFYSLLDDMSQADQGINPDASSNIHMKRKRGRPRKYPKLNLEEDTRVPNAQNLNSRVNAGIGIPPVPPGFDGRNEYQSHHAAPNNSTTDVMVGTIVSGVIDGAFDGGYLLSVRVGNSHTTLRGVVFKPGRYTSVSAENDVAPDVQMIRRNAIPIPGEIYSHVHGQKSRSRDVIRSVHHVASKGKHVPPVAAQTVNPLLSRGNLLPVILQPRNLSNGVPLTGSSTSVAPVAPPKNGSIPTNQVPLTSEPTSVAPQAADLATSRVKQVPSVPPSNGLIPSNQMPIVGNQSSVFEGEQNDDGTCNQPSTETLIQEEAKSMRLPDIPFEKLVTEVVKRIDNPSQATLQSTDIHIEGSKSTGNEMENDMDQPLVIEPLQAIQPKGHSTPVSKPLEDSRNGKMSELLQESMREREEPQAEVSTTGPRQKLDEPKEFTNPKKRSKGQYNKPEMYREQENKLNRL</sequence>
<feature type="region of interest" description="Disordered" evidence="1">
    <location>
        <begin position="1"/>
        <end position="54"/>
    </location>
</feature>
<name>A0A4Y1RD93_PRUDU</name>
<feature type="compositionally biased region" description="Basic residues" evidence="1">
    <location>
        <begin position="39"/>
        <end position="51"/>
    </location>
</feature>
<evidence type="ECO:0000256" key="1">
    <source>
        <dbReference type="SAM" id="MobiDB-lite"/>
    </source>
</evidence>